<keyword evidence="5 8" id="KW-1133">Transmembrane helix</keyword>
<dbReference type="GO" id="GO:0005789">
    <property type="term" value="C:endoplasmic reticulum membrane"/>
    <property type="evidence" value="ECO:0007669"/>
    <property type="project" value="UniProtKB-SubCell"/>
</dbReference>
<dbReference type="InterPro" id="IPR025929">
    <property type="entry name" value="INSIG_fam"/>
</dbReference>
<protein>
    <submittedName>
        <fullName evidence="9">Insig domain-containing</fullName>
    </submittedName>
</protein>
<comment type="caution">
    <text evidence="9">The sequence shown here is derived from an EMBL/GenBank/DDBJ whole genome shotgun (WGS) entry which is preliminary data.</text>
</comment>
<reference evidence="9" key="1">
    <citation type="submission" date="2023-11" db="EMBL/GenBank/DDBJ databases">
        <authorList>
            <person name="Alioto T."/>
            <person name="Alioto T."/>
            <person name="Gomez Garrido J."/>
        </authorList>
    </citation>
    <scope>NUCLEOTIDE SEQUENCE</scope>
</reference>
<feature type="compositionally biased region" description="Polar residues" evidence="7">
    <location>
        <begin position="27"/>
        <end position="45"/>
    </location>
</feature>
<dbReference type="PANTHER" id="PTHR15301:SF3">
    <property type="entry name" value="PROTEIN NSG1-RELATED"/>
    <property type="match status" value="1"/>
</dbReference>
<feature type="compositionally biased region" description="Basic and acidic residues" evidence="7">
    <location>
        <begin position="1"/>
        <end position="10"/>
    </location>
</feature>
<feature type="transmembrane region" description="Helical" evidence="8">
    <location>
        <begin position="281"/>
        <end position="300"/>
    </location>
</feature>
<evidence type="ECO:0000256" key="6">
    <source>
        <dbReference type="ARBA" id="ARBA00023136"/>
    </source>
</evidence>
<evidence type="ECO:0000256" key="2">
    <source>
        <dbReference type="ARBA" id="ARBA00007475"/>
    </source>
</evidence>
<dbReference type="Pfam" id="PF07281">
    <property type="entry name" value="INSIG"/>
    <property type="match status" value="1"/>
</dbReference>
<feature type="transmembrane region" description="Helical" evidence="8">
    <location>
        <begin position="307"/>
        <end position="328"/>
    </location>
</feature>
<dbReference type="PANTHER" id="PTHR15301">
    <property type="entry name" value="INSULIN-INDUCED GENE 1"/>
    <property type="match status" value="1"/>
</dbReference>
<evidence type="ECO:0000256" key="8">
    <source>
        <dbReference type="SAM" id="Phobius"/>
    </source>
</evidence>
<dbReference type="AlphaFoldDB" id="A0AAI8YTF8"/>
<evidence type="ECO:0000256" key="5">
    <source>
        <dbReference type="ARBA" id="ARBA00022989"/>
    </source>
</evidence>
<evidence type="ECO:0000256" key="1">
    <source>
        <dbReference type="ARBA" id="ARBA00004477"/>
    </source>
</evidence>
<evidence type="ECO:0000313" key="10">
    <source>
        <dbReference type="Proteomes" id="UP001296104"/>
    </source>
</evidence>
<keyword evidence="4" id="KW-0256">Endoplasmic reticulum</keyword>
<keyword evidence="10" id="KW-1185">Reference proteome</keyword>
<proteinExistence type="inferred from homology"/>
<accession>A0AAI8YTF8</accession>
<feature type="transmembrane region" description="Helical" evidence="8">
    <location>
        <begin position="373"/>
        <end position="391"/>
    </location>
</feature>
<keyword evidence="6 8" id="KW-0472">Membrane</keyword>
<comment type="similarity">
    <text evidence="2">Belongs to the INSIG family.</text>
</comment>
<comment type="subcellular location">
    <subcellularLocation>
        <location evidence="1">Endoplasmic reticulum membrane</location>
        <topology evidence="1">Multi-pass membrane protein</topology>
    </subcellularLocation>
</comment>
<keyword evidence="3 8" id="KW-0812">Transmembrane</keyword>
<evidence type="ECO:0000256" key="4">
    <source>
        <dbReference type="ARBA" id="ARBA00022824"/>
    </source>
</evidence>
<gene>
    <name evidence="9" type="ORF">LECACI_7A001674</name>
</gene>
<feature type="transmembrane region" description="Helical" evidence="8">
    <location>
        <begin position="166"/>
        <end position="190"/>
    </location>
</feature>
<sequence>MSHPLPHSDDLDSSVLKPRPRRPFELTSPTNSAPDTPTSDAQSLSEKNLEPLNTALNNHLRSSNIVSPMAADGSATPSRTRSFLNLTASTLFGIYQPADLGTETENPTPWGTGAETPADSRNGSFDFARVNLPDTVFLKGADGKLRRKSTAPQLSRYQKPRRGFKGFFLPLAARVTALFGIGMLYGLLISHLHDRQKIAPVPMDLDRTRWSYLLSWGCIGALLGEALPWADVLWQPEDNAVEDDEQQRKNGRAMDAWMDVVRSMGAFIGIAFAIRKLPWQSTLQLSLTLALANPAVWYLIDRSPPGFIVSTIVALSGTAVLLGTNPALVPSPSPWQLLQGHAAKNGGLNDTLKGVAESEEFVFGIFSQESVGVATWIASVLFVSSVCFGNIGRRLAPQRA</sequence>
<feature type="region of interest" description="Disordered" evidence="7">
    <location>
        <begin position="1"/>
        <end position="45"/>
    </location>
</feature>
<feature type="transmembrane region" description="Helical" evidence="8">
    <location>
        <begin position="210"/>
        <end position="230"/>
    </location>
</feature>
<name>A0AAI8YTF8_9PEZI</name>
<evidence type="ECO:0000256" key="7">
    <source>
        <dbReference type="SAM" id="MobiDB-lite"/>
    </source>
</evidence>
<dbReference type="Proteomes" id="UP001296104">
    <property type="component" value="Unassembled WGS sequence"/>
</dbReference>
<dbReference type="GO" id="GO:0016126">
    <property type="term" value="P:sterol biosynthetic process"/>
    <property type="evidence" value="ECO:0007669"/>
    <property type="project" value="TreeGrafter"/>
</dbReference>
<evidence type="ECO:0000313" key="9">
    <source>
        <dbReference type="EMBL" id="CAK3851979.1"/>
    </source>
</evidence>
<evidence type="ECO:0000256" key="3">
    <source>
        <dbReference type="ARBA" id="ARBA00022692"/>
    </source>
</evidence>
<organism evidence="9 10">
    <name type="scientific">Lecanosticta acicola</name>
    <dbReference type="NCBI Taxonomy" id="111012"/>
    <lineage>
        <taxon>Eukaryota</taxon>
        <taxon>Fungi</taxon>
        <taxon>Dikarya</taxon>
        <taxon>Ascomycota</taxon>
        <taxon>Pezizomycotina</taxon>
        <taxon>Dothideomycetes</taxon>
        <taxon>Dothideomycetidae</taxon>
        <taxon>Mycosphaerellales</taxon>
        <taxon>Mycosphaerellaceae</taxon>
        <taxon>Lecanosticta</taxon>
    </lineage>
</organism>
<dbReference type="EMBL" id="CAVMBE010000006">
    <property type="protein sequence ID" value="CAK3851979.1"/>
    <property type="molecule type" value="Genomic_DNA"/>
</dbReference>